<dbReference type="PROSITE" id="PS00018">
    <property type="entry name" value="EF_HAND_1"/>
    <property type="match status" value="3"/>
</dbReference>
<evidence type="ECO:0000256" key="1">
    <source>
        <dbReference type="SAM" id="MobiDB-lite"/>
    </source>
</evidence>
<evidence type="ECO:0000313" key="4">
    <source>
        <dbReference type="Proteomes" id="UP000031623"/>
    </source>
</evidence>
<dbReference type="Proteomes" id="UP000031623">
    <property type="component" value="Chromosome"/>
</dbReference>
<dbReference type="AlphaFoldDB" id="A0A090APX1"/>
<dbReference type="EMBL" id="AP014633">
    <property type="protein sequence ID" value="BAP57625.1"/>
    <property type="molecule type" value="Genomic_DNA"/>
</dbReference>
<evidence type="ECO:0000313" key="3">
    <source>
        <dbReference type="EMBL" id="BAP57625.1"/>
    </source>
</evidence>
<feature type="domain" description="EF-hand" evidence="2">
    <location>
        <begin position="168"/>
        <end position="194"/>
    </location>
</feature>
<dbReference type="GO" id="GO:0005509">
    <property type="term" value="F:calcium ion binding"/>
    <property type="evidence" value="ECO:0007669"/>
    <property type="project" value="InterPro"/>
</dbReference>
<feature type="compositionally biased region" description="Low complexity" evidence="1">
    <location>
        <begin position="42"/>
        <end position="77"/>
    </location>
</feature>
<dbReference type="Gene3D" id="1.10.238.10">
    <property type="entry name" value="EF-hand"/>
    <property type="match status" value="2"/>
</dbReference>
<name>A0A090APX1_9GAMM</name>
<dbReference type="HOGENOM" id="CLU_1128637_0_0_6"/>
<dbReference type="InterPro" id="IPR011992">
    <property type="entry name" value="EF-hand-dom_pair"/>
</dbReference>
<dbReference type="InterPro" id="IPR018247">
    <property type="entry name" value="EF_Hand_1_Ca_BS"/>
</dbReference>
<reference evidence="3 4" key="1">
    <citation type="journal article" date="2014" name="ISME J.">
        <title>Ecophysiology of Thioploca ingrica as revealed by the complete genome sequence supplemented with proteomic evidence.</title>
        <authorList>
            <person name="Kojima H."/>
            <person name="Ogura Y."/>
            <person name="Yamamoto N."/>
            <person name="Togashi T."/>
            <person name="Mori H."/>
            <person name="Watanabe T."/>
            <person name="Nemoto F."/>
            <person name="Kurokawa K."/>
            <person name="Hayashi T."/>
            <person name="Fukui M."/>
        </authorList>
    </citation>
    <scope>NUCLEOTIDE SEQUENCE [LARGE SCALE GENOMIC DNA]</scope>
</reference>
<dbReference type="Pfam" id="PF13202">
    <property type="entry name" value="EF-hand_5"/>
    <property type="match status" value="3"/>
</dbReference>
<dbReference type="PROSITE" id="PS50222">
    <property type="entry name" value="EF_HAND_2"/>
    <property type="match status" value="2"/>
</dbReference>
<feature type="region of interest" description="Disordered" evidence="1">
    <location>
        <begin position="29"/>
        <end position="77"/>
    </location>
</feature>
<dbReference type="SUPFAM" id="SSF47473">
    <property type="entry name" value="EF-hand"/>
    <property type="match status" value="1"/>
</dbReference>
<dbReference type="InterPro" id="IPR002048">
    <property type="entry name" value="EF_hand_dom"/>
</dbReference>
<organism evidence="3 4">
    <name type="scientific">Thioploca ingrica</name>
    <dbReference type="NCBI Taxonomy" id="40754"/>
    <lineage>
        <taxon>Bacteria</taxon>
        <taxon>Pseudomonadati</taxon>
        <taxon>Pseudomonadota</taxon>
        <taxon>Gammaproteobacteria</taxon>
        <taxon>Thiotrichales</taxon>
        <taxon>Thiotrichaceae</taxon>
        <taxon>Thioploca</taxon>
    </lineage>
</organism>
<evidence type="ECO:0000259" key="2">
    <source>
        <dbReference type="PROSITE" id="PS50222"/>
    </source>
</evidence>
<accession>A0A090APX1</accession>
<feature type="domain" description="EF-hand" evidence="2">
    <location>
        <begin position="96"/>
        <end position="131"/>
    </location>
</feature>
<protein>
    <submittedName>
        <fullName evidence="3">Putative signal transduction protein with EFhand domain</fullName>
    </submittedName>
</protein>
<dbReference type="STRING" id="40754.THII_3328"/>
<proteinExistence type="predicted"/>
<keyword evidence="4" id="KW-1185">Reference proteome</keyword>
<sequence>MTSAHPSFGSQCSTCHTSADEDTAAFITEENPIESITEENTTEATIAEDTTTPTTEVNITEPTPTIEEQTTTTPTTTEDVVEATTEANTAEPTTVPSDDNVAQVTTQFDLNGDGKITQDEVQALQSEFFDSADTNTDGFLTNEELQVAKKTQKTQLVGYNKLGCGADFNRLDNNKDGLISKEEFVNNVPLFDKFDLDNNGIIVAKELTMKKPRHPWMSHQKLYNNWINEKSYNGTGHKKKGNSSRH</sequence>
<gene>
    <name evidence="3" type="ORF">THII_3328</name>
</gene>
<dbReference type="KEGG" id="tig:THII_3328"/>